<proteinExistence type="predicted"/>
<gene>
    <name evidence="1" type="ORF">GCM10010515_59580</name>
</gene>
<comment type="caution">
    <text evidence="1">The sequence shown here is derived from an EMBL/GenBank/DDBJ whole genome shotgun (WGS) entry which is preliminary data.</text>
</comment>
<dbReference type="Gene3D" id="3.40.1410.10">
    <property type="entry name" value="Chorismate lyase-like"/>
    <property type="match status" value="1"/>
</dbReference>
<protein>
    <submittedName>
        <fullName evidence="1">Uncharacterized protein</fullName>
    </submittedName>
</protein>
<reference evidence="1" key="1">
    <citation type="journal article" date="2014" name="Int. J. Syst. Evol. Microbiol.">
        <title>Complete genome sequence of Corynebacterium casei LMG S-19264T (=DSM 44701T), isolated from a smear-ripened cheese.</title>
        <authorList>
            <consortium name="US DOE Joint Genome Institute (JGI-PGF)"/>
            <person name="Walter F."/>
            <person name="Albersmeier A."/>
            <person name="Kalinowski J."/>
            <person name="Ruckert C."/>
        </authorList>
    </citation>
    <scope>NUCLEOTIDE SEQUENCE</scope>
    <source>
        <strain evidence="1">JCM 4956</strain>
    </source>
</reference>
<sequence>MTERVSARMPDAVEAELLDLPGEVRVLSALVVACGTSGLAVRVPDVLLPVDRQGREDAYRLD</sequence>
<dbReference type="InterPro" id="IPR028978">
    <property type="entry name" value="Chorismate_lyase_/UTRA_dom_sf"/>
</dbReference>
<dbReference type="EMBL" id="BMWD01000025">
    <property type="protein sequence ID" value="GGX84085.1"/>
    <property type="molecule type" value="Genomic_DNA"/>
</dbReference>
<keyword evidence="2" id="KW-1185">Reference proteome</keyword>
<evidence type="ECO:0000313" key="2">
    <source>
        <dbReference type="Proteomes" id="UP000645555"/>
    </source>
</evidence>
<name>A0A918U2Z1_9ACTN</name>
<dbReference type="Proteomes" id="UP000645555">
    <property type="component" value="Unassembled WGS sequence"/>
</dbReference>
<accession>A0A918U2Z1</accession>
<reference evidence="1" key="2">
    <citation type="submission" date="2020-09" db="EMBL/GenBank/DDBJ databases">
        <authorList>
            <person name="Sun Q."/>
            <person name="Ohkuma M."/>
        </authorList>
    </citation>
    <scope>NUCLEOTIDE SEQUENCE</scope>
    <source>
        <strain evidence="1">JCM 4956</strain>
    </source>
</reference>
<evidence type="ECO:0000313" key="1">
    <source>
        <dbReference type="EMBL" id="GGX84085.1"/>
    </source>
</evidence>
<organism evidence="1 2">
    <name type="scientific">Streptomyces fructofermentans</name>
    <dbReference type="NCBI Taxonomy" id="152141"/>
    <lineage>
        <taxon>Bacteria</taxon>
        <taxon>Bacillati</taxon>
        <taxon>Actinomycetota</taxon>
        <taxon>Actinomycetes</taxon>
        <taxon>Kitasatosporales</taxon>
        <taxon>Streptomycetaceae</taxon>
        <taxon>Streptomyces</taxon>
    </lineage>
</organism>
<dbReference type="AlphaFoldDB" id="A0A918U2Z1"/>